<keyword evidence="1" id="KW-1133">Transmembrane helix</keyword>
<keyword evidence="1" id="KW-0812">Transmembrane</keyword>
<gene>
    <name evidence="2" type="ORF">TUM18999_18920</name>
    <name evidence="3" type="ORF">TUM20286_14970</name>
</gene>
<feature type="transmembrane region" description="Helical" evidence="1">
    <location>
        <begin position="81"/>
        <end position="106"/>
    </location>
</feature>
<keyword evidence="1" id="KW-0472">Membrane</keyword>
<name>A0A6J4E5C7_9PSED</name>
<dbReference type="Proteomes" id="UP000509383">
    <property type="component" value="Chromosome"/>
</dbReference>
<feature type="transmembrane region" description="Helical" evidence="1">
    <location>
        <begin position="6"/>
        <end position="32"/>
    </location>
</feature>
<accession>A0A6J4E5C7</accession>
<sequence length="112" mass="12187">MTDSPSAIFSLLSSIGLLPLVVVWLLGCAMAARFWRAQPRAAGLCLASMLILLVWQGMTIGLHALIPILAFDIWPDAEPMYFYAVINLLGSLVHTLAFGLLIWAVFTGREGV</sequence>
<dbReference type="EMBL" id="AP023189">
    <property type="protein sequence ID" value="BCG23701.1"/>
    <property type="molecule type" value="Genomic_DNA"/>
</dbReference>
<evidence type="ECO:0000313" key="2">
    <source>
        <dbReference type="EMBL" id="BCG23701.1"/>
    </source>
</evidence>
<dbReference type="AlphaFoldDB" id="A0A6J4E5C7"/>
<dbReference type="EMBL" id="BQKM01000002">
    <property type="protein sequence ID" value="GJN51745.1"/>
    <property type="molecule type" value="Genomic_DNA"/>
</dbReference>
<evidence type="ECO:0000256" key="1">
    <source>
        <dbReference type="SAM" id="Phobius"/>
    </source>
</evidence>
<keyword evidence="5" id="KW-1185">Reference proteome</keyword>
<dbReference type="RefSeq" id="WP_173173885.1">
    <property type="nucleotide sequence ID" value="NZ_AP023189.1"/>
</dbReference>
<dbReference type="KEGG" id="ptw:TUM18999_18920"/>
<protein>
    <submittedName>
        <fullName evidence="2">Uncharacterized protein</fullName>
    </submittedName>
</protein>
<feature type="transmembrane region" description="Helical" evidence="1">
    <location>
        <begin position="44"/>
        <end position="69"/>
    </location>
</feature>
<proteinExistence type="predicted"/>
<evidence type="ECO:0000313" key="3">
    <source>
        <dbReference type="EMBL" id="GJN51745.1"/>
    </source>
</evidence>
<evidence type="ECO:0000313" key="5">
    <source>
        <dbReference type="Proteomes" id="UP001054892"/>
    </source>
</evidence>
<dbReference type="Proteomes" id="UP001054892">
    <property type="component" value="Unassembled WGS sequence"/>
</dbReference>
<evidence type="ECO:0000313" key="4">
    <source>
        <dbReference type="Proteomes" id="UP000509383"/>
    </source>
</evidence>
<reference evidence="2 4" key="1">
    <citation type="submission" date="2020-05" db="EMBL/GenBank/DDBJ databases">
        <title>Characterization of novel class B3 metallo-beta-lactamase from novel Pseudomonas species.</title>
        <authorList>
            <person name="Yamada K."/>
            <person name="Aoki K."/>
            <person name="Ishii Y."/>
        </authorList>
    </citation>
    <scope>NUCLEOTIDE SEQUENCE [LARGE SCALE GENOMIC DNA]</scope>
    <source>
        <strain evidence="2 4">TUM18999</strain>
        <strain evidence="3 5">TUM20286</strain>
    </source>
</reference>
<organism evidence="2 4">
    <name type="scientific">Pseudomonas tohonis</name>
    <dbReference type="NCBI Taxonomy" id="2725477"/>
    <lineage>
        <taxon>Bacteria</taxon>
        <taxon>Pseudomonadati</taxon>
        <taxon>Pseudomonadota</taxon>
        <taxon>Gammaproteobacteria</taxon>
        <taxon>Pseudomonadales</taxon>
        <taxon>Pseudomonadaceae</taxon>
        <taxon>Pseudomonas</taxon>
    </lineage>
</organism>